<dbReference type="AlphaFoldDB" id="A0A7G9GTU0"/>
<evidence type="ECO:0000313" key="4">
    <source>
        <dbReference type="EMBL" id="QNM14222.1"/>
    </source>
</evidence>
<reference evidence="4 5" key="1">
    <citation type="submission" date="2020-08" db="EMBL/GenBank/DDBJ databases">
        <authorList>
            <person name="Liu C."/>
            <person name="Sun Q."/>
        </authorList>
    </citation>
    <scope>NUCLEOTIDE SEQUENCE [LARGE SCALE GENOMIC DNA]</scope>
    <source>
        <strain evidence="4 5">NSJ-61</strain>
    </source>
</reference>
<dbReference type="InterPro" id="IPR001789">
    <property type="entry name" value="Sig_transdc_resp-reg_receiver"/>
</dbReference>
<dbReference type="PROSITE" id="PS50110">
    <property type="entry name" value="RESPONSE_REGULATORY"/>
    <property type="match status" value="1"/>
</dbReference>
<gene>
    <name evidence="4" type="ORF">H9Q80_02620</name>
</gene>
<accession>A0A7G9GTU0</accession>
<feature type="domain" description="Response regulatory" evidence="3">
    <location>
        <begin position="1"/>
        <end position="88"/>
    </location>
</feature>
<proteinExistence type="predicted"/>
<sequence>MIPYIYQAASDYFKAEKKVDALFLDIEMPDTNGLDVAVKIREENQEVPIIFISWHQKYEHQSFLVHPFSFIDKNNFKEELESCLNDLLKDFHRKNDDFILSNREHISSKTYPLYGKTGALYPYSYGFTFGDYIIGCFTCVIVSWIFSKLYLDKLIPEAIIRN</sequence>
<evidence type="ECO:0000259" key="3">
    <source>
        <dbReference type="PROSITE" id="PS50110"/>
    </source>
</evidence>
<dbReference type="Gene3D" id="3.40.50.2300">
    <property type="match status" value="1"/>
</dbReference>
<dbReference type="Proteomes" id="UP000515856">
    <property type="component" value="Chromosome"/>
</dbReference>
<evidence type="ECO:0000256" key="1">
    <source>
        <dbReference type="PROSITE-ProRule" id="PRU00169"/>
    </source>
</evidence>
<dbReference type="SUPFAM" id="SSF52172">
    <property type="entry name" value="CheY-like"/>
    <property type="match status" value="1"/>
</dbReference>
<evidence type="ECO:0000313" key="5">
    <source>
        <dbReference type="Proteomes" id="UP000515856"/>
    </source>
</evidence>
<dbReference type="CDD" id="cd00156">
    <property type="entry name" value="REC"/>
    <property type="match status" value="1"/>
</dbReference>
<dbReference type="Pfam" id="PF00072">
    <property type="entry name" value="Response_reg"/>
    <property type="match status" value="1"/>
</dbReference>
<dbReference type="EMBL" id="CP060636">
    <property type="protein sequence ID" value="QNM14222.1"/>
    <property type="molecule type" value="Genomic_DNA"/>
</dbReference>
<keyword evidence="1" id="KW-0597">Phosphoprotein</keyword>
<keyword evidence="2" id="KW-0472">Membrane</keyword>
<dbReference type="RefSeq" id="WP_117454015.1">
    <property type="nucleotide sequence ID" value="NZ_CP060636.1"/>
</dbReference>
<dbReference type="InterPro" id="IPR011006">
    <property type="entry name" value="CheY-like_superfamily"/>
</dbReference>
<keyword evidence="2" id="KW-1133">Transmembrane helix</keyword>
<name>A0A7G9GTU0_9FIRM</name>
<keyword evidence="2" id="KW-0812">Transmembrane</keyword>
<dbReference type="GO" id="GO:0000160">
    <property type="term" value="P:phosphorelay signal transduction system"/>
    <property type="evidence" value="ECO:0007669"/>
    <property type="project" value="InterPro"/>
</dbReference>
<organism evidence="4 5">
    <name type="scientific">[Eubacterium] hominis</name>
    <dbReference type="NCBI Taxonomy" id="2764325"/>
    <lineage>
        <taxon>Bacteria</taxon>
        <taxon>Bacillati</taxon>
        <taxon>Bacillota</taxon>
        <taxon>Erysipelotrichia</taxon>
        <taxon>Erysipelotrichales</taxon>
        <taxon>Erysipelotrichaceae</taxon>
        <taxon>Amedibacillus</taxon>
    </lineage>
</organism>
<dbReference type="KEGG" id="ehn:H9Q80_02620"/>
<feature type="modified residue" description="4-aspartylphosphate" evidence="1">
    <location>
        <position position="25"/>
    </location>
</feature>
<evidence type="ECO:0000256" key="2">
    <source>
        <dbReference type="SAM" id="Phobius"/>
    </source>
</evidence>
<feature type="transmembrane region" description="Helical" evidence="2">
    <location>
        <begin position="132"/>
        <end position="151"/>
    </location>
</feature>
<protein>
    <submittedName>
        <fullName evidence="4">Response regulator</fullName>
    </submittedName>
</protein>
<keyword evidence="5" id="KW-1185">Reference proteome</keyword>